<protein>
    <submittedName>
        <fullName evidence="1 2">Uncharacterized protein</fullName>
    </submittedName>
</protein>
<dbReference type="EnsemblPlants" id="Pp3c2_2600V3.1">
    <property type="protein sequence ID" value="PAC:32935411.CDS.1"/>
    <property type="gene ID" value="Pp3c2_2600"/>
</dbReference>
<evidence type="ECO:0000313" key="2">
    <source>
        <dbReference type="EnsemblPlants" id="PAC:32935411.CDS.1"/>
    </source>
</evidence>
<reference evidence="1 3" key="2">
    <citation type="journal article" date="2018" name="Plant J.">
        <title>The Physcomitrella patens chromosome-scale assembly reveals moss genome structure and evolution.</title>
        <authorList>
            <person name="Lang D."/>
            <person name="Ullrich K.K."/>
            <person name="Murat F."/>
            <person name="Fuchs J."/>
            <person name="Jenkins J."/>
            <person name="Haas F.B."/>
            <person name="Piednoel M."/>
            <person name="Gundlach H."/>
            <person name="Van Bel M."/>
            <person name="Meyberg R."/>
            <person name="Vives C."/>
            <person name="Morata J."/>
            <person name="Symeonidi A."/>
            <person name="Hiss M."/>
            <person name="Muchero W."/>
            <person name="Kamisugi Y."/>
            <person name="Saleh O."/>
            <person name="Blanc G."/>
            <person name="Decker E.L."/>
            <person name="van Gessel N."/>
            <person name="Grimwood J."/>
            <person name="Hayes R.D."/>
            <person name="Graham S.W."/>
            <person name="Gunter L.E."/>
            <person name="McDaniel S.F."/>
            <person name="Hoernstein S.N.W."/>
            <person name="Larsson A."/>
            <person name="Li F.W."/>
            <person name="Perroud P.F."/>
            <person name="Phillips J."/>
            <person name="Ranjan P."/>
            <person name="Rokshar D.S."/>
            <person name="Rothfels C.J."/>
            <person name="Schneider L."/>
            <person name="Shu S."/>
            <person name="Stevenson D.W."/>
            <person name="Thummler F."/>
            <person name="Tillich M."/>
            <person name="Villarreal Aguilar J.C."/>
            <person name="Widiez T."/>
            <person name="Wong G.K."/>
            <person name="Wymore A."/>
            <person name="Zhang Y."/>
            <person name="Zimmer A.D."/>
            <person name="Quatrano R.S."/>
            <person name="Mayer K.F.X."/>
            <person name="Goodstein D."/>
            <person name="Casacuberta J.M."/>
            <person name="Vandepoele K."/>
            <person name="Reski R."/>
            <person name="Cuming A.C."/>
            <person name="Tuskan G.A."/>
            <person name="Maumus F."/>
            <person name="Salse J."/>
            <person name="Schmutz J."/>
            <person name="Rensing S.A."/>
        </authorList>
    </citation>
    <scope>NUCLEOTIDE SEQUENCE [LARGE SCALE GENOMIC DNA]</scope>
    <source>
        <strain evidence="2 3">cv. Gransden 2004</strain>
    </source>
</reference>
<dbReference type="InterPro" id="IPR032675">
    <property type="entry name" value="LRR_dom_sf"/>
</dbReference>
<dbReference type="SUPFAM" id="SSF52058">
    <property type="entry name" value="L domain-like"/>
    <property type="match status" value="1"/>
</dbReference>
<dbReference type="Proteomes" id="UP000006727">
    <property type="component" value="Chromosome 2"/>
</dbReference>
<dbReference type="Gramene" id="Pp3c2_2600V3.1">
    <property type="protein sequence ID" value="PAC:32935411.CDS.1"/>
    <property type="gene ID" value="Pp3c2_2600"/>
</dbReference>
<accession>A0A2K1KZW2</accession>
<dbReference type="EMBL" id="ABEU02000002">
    <property type="protein sequence ID" value="PNR59309.1"/>
    <property type="molecule type" value="Genomic_DNA"/>
</dbReference>
<evidence type="ECO:0000313" key="1">
    <source>
        <dbReference type="EMBL" id="PNR59309.1"/>
    </source>
</evidence>
<gene>
    <name evidence="1" type="ORF">PHYPA_002100</name>
</gene>
<reference evidence="2" key="3">
    <citation type="submission" date="2020-12" db="UniProtKB">
        <authorList>
            <consortium name="EnsemblPlants"/>
        </authorList>
    </citation>
    <scope>IDENTIFICATION</scope>
</reference>
<dbReference type="Gene3D" id="3.80.10.10">
    <property type="entry name" value="Ribonuclease Inhibitor"/>
    <property type="match status" value="1"/>
</dbReference>
<proteinExistence type="predicted"/>
<name>A0A2K1KZW2_PHYPA</name>
<evidence type="ECO:0000313" key="3">
    <source>
        <dbReference type="Proteomes" id="UP000006727"/>
    </source>
</evidence>
<keyword evidence="3" id="KW-1185">Reference proteome</keyword>
<dbReference type="AlphaFoldDB" id="A0A2K1KZW2"/>
<dbReference type="InParanoid" id="A0A2K1KZW2"/>
<organism evidence="1">
    <name type="scientific">Physcomitrium patens</name>
    <name type="common">Spreading-leaved earth moss</name>
    <name type="synonym">Physcomitrella patens</name>
    <dbReference type="NCBI Taxonomy" id="3218"/>
    <lineage>
        <taxon>Eukaryota</taxon>
        <taxon>Viridiplantae</taxon>
        <taxon>Streptophyta</taxon>
        <taxon>Embryophyta</taxon>
        <taxon>Bryophyta</taxon>
        <taxon>Bryophytina</taxon>
        <taxon>Bryopsida</taxon>
        <taxon>Funariidae</taxon>
        <taxon>Funariales</taxon>
        <taxon>Funariaceae</taxon>
        <taxon>Physcomitrium</taxon>
    </lineage>
</organism>
<sequence>MSRSEQLEVVPKSFEHLICLQEIYFTHCLNFKKLDATYASLKDLRMLSFSRCQNLEEMT</sequence>
<reference evidence="1 3" key="1">
    <citation type="journal article" date="2008" name="Science">
        <title>The Physcomitrella genome reveals evolutionary insights into the conquest of land by plants.</title>
        <authorList>
            <person name="Rensing S."/>
            <person name="Lang D."/>
            <person name="Zimmer A."/>
            <person name="Terry A."/>
            <person name="Salamov A."/>
            <person name="Shapiro H."/>
            <person name="Nishiyama T."/>
            <person name="Perroud P.-F."/>
            <person name="Lindquist E."/>
            <person name="Kamisugi Y."/>
            <person name="Tanahashi T."/>
            <person name="Sakakibara K."/>
            <person name="Fujita T."/>
            <person name="Oishi K."/>
            <person name="Shin-I T."/>
            <person name="Kuroki Y."/>
            <person name="Toyoda A."/>
            <person name="Suzuki Y."/>
            <person name="Hashimoto A."/>
            <person name="Yamaguchi K."/>
            <person name="Sugano A."/>
            <person name="Kohara Y."/>
            <person name="Fujiyama A."/>
            <person name="Anterola A."/>
            <person name="Aoki S."/>
            <person name="Ashton N."/>
            <person name="Barbazuk W.B."/>
            <person name="Barker E."/>
            <person name="Bennetzen J."/>
            <person name="Bezanilla M."/>
            <person name="Blankenship R."/>
            <person name="Cho S.H."/>
            <person name="Dutcher S."/>
            <person name="Estelle M."/>
            <person name="Fawcett J.A."/>
            <person name="Gundlach H."/>
            <person name="Hanada K."/>
            <person name="Heyl A."/>
            <person name="Hicks K.A."/>
            <person name="Hugh J."/>
            <person name="Lohr M."/>
            <person name="Mayer K."/>
            <person name="Melkozernov A."/>
            <person name="Murata T."/>
            <person name="Nelson D."/>
            <person name="Pils B."/>
            <person name="Prigge M."/>
            <person name="Reiss B."/>
            <person name="Renner T."/>
            <person name="Rombauts S."/>
            <person name="Rushton P."/>
            <person name="Sanderfoot A."/>
            <person name="Schween G."/>
            <person name="Shiu S.-H."/>
            <person name="Stueber K."/>
            <person name="Theodoulou F.L."/>
            <person name="Tu H."/>
            <person name="Van de Peer Y."/>
            <person name="Verrier P.J."/>
            <person name="Waters E."/>
            <person name="Wood A."/>
            <person name="Yang L."/>
            <person name="Cove D."/>
            <person name="Cuming A."/>
            <person name="Hasebe M."/>
            <person name="Lucas S."/>
            <person name="Mishler D.B."/>
            <person name="Reski R."/>
            <person name="Grigoriev I."/>
            <person name="Quatrano R.S."/>
            <person name="Boore J.L."/>
        </authorList>
    </citation>
    <scope>NUCLEOTIDE SEQUENCE [LARGE SCALE GENOMIC DNA]</scope>
    <source>
        <strain evidence="2 3">cv. Gransden 2004</strain>
    </source>
</reference>